<feature type="domain" description="Amidohydrolase 3" evidence="1">
    <location>
        <begin position="37"/>
        <end position="505"/>
    </location>
</feature>
<sequence length="507" mass="57415">ATAVAVRDGMIIEVGTLETLRPWLEVHPYRIDDRFQDKILFPGFIDPHLHPSMAAILLPMHFITAMEWRLPDRVVPPVRGHNAYFNRLKEIENSLSDPLEPLMTWGYHQIWHGRMNRASLNAISTERPIVVWQRSYHEIIANDAALIWMDLDPEELARHPQIDVDEGRFFESGKAVASSAMSNYLLAPERFIHGLKLTKKAVHAGGQTTIADLTGGLFDNEEEWQALSDILDTDDTPFRVQMIPAGNRKAEGIGTEEDALKWVQTRAERNTDRLFYRDHVKLFADGGFFAELMQVQEPGFIDGHHGEWLMPPEIFESLARTYWNAGYKIHVHCTGDLGVELALDVLEKLQWERPRVNHRFTIEHFGLSTPEQVRRIADLGALVSCNIYYVHELGDAYWKNSIGYERASQMSRLGTLAHHNVTTALHSDFTMAPAQPLYSAWVAVNRLSENGEVLAPTERISLNAALQAITINAAYVLGMEHEIGSIRAGKKADFTVLEADPFEISVE</sequence>
<protein>
    <recommendedName>
        <fullName evidence="1">Amidohydrolase 3 domain-containing protein</fullName>
    </recommendedName>
</protein>
<dbReference type="SUPFAM" id="SSF51556">
    <property type="entry name" value="Metallo-dependent hydrolases"/>
    <property type="match status" value="1"/>
</dbReference>
<proteinExistence type="predicted"/>
<dbReference type="PANTHER" id="PTHR22642">
    <property type="entry name" value="IMIDAZOLONEPROPIONASE"/>
    <property type="match status" value="1"/>
</dbReference>
<dbReference type="InterPro" id="IPR033932">
    <property type="entry name" value="YtcJ-like"/>
</dbReference>
<dbReference type="EMBL" id="UINC01053233">
    <property type="protein sequence ID" value="SVB69504.1"/>
    <property type="molecule type" value="Genomic_DNA"/>
</dbReference>
<dbReference type="PANTHER" id="PTHR22642:SF2">
    <property type="entry name" value="PROTEIN LONG AFTER FAR-RED 3"/>
    <property type="match status" value="1"/>
</dbReference>
<name>A0A382G4H3_9ZZZZ</name>
<dbReference type="Gene3D" id="3.20.20.140">
    <property type="entry name" value="Metal-dependent hydrolases"/>
    <property type="match status" value="1"/>
</dbReference>
<dbReference type="CDD" id="cd01300">
    <property type="entry name" value="YtcJ_like"/>
    <property type="match status" value="1"/>
</dbReference>
<dbReference type="AlphaFoldDB" id="A0A382G4H3"/>
<evidence type="ECO:0000259" key="1">
    <source>
        <dbReference type="Pfam" id="PF07969"/>
    </source>
</evidence>
<dbReference type="InterPro" id="IPR011059">
    <property type="entry name" value="Metal-dep_hydrolase_composite"/>
</dbReference>
<evidence type="ECO:0000313" key="2">
    <source>
        <dbReference type="EMBL" id="SVB69504.1"/>
    </source>
</evidence>
<dbReference type="InterPro" id="IPR013108">
    <property type="entry name" value="Amidohydro_3"/>
</dbReference>
<accession>A0A382G4H3</accession>
<feature type="non-terminal residue" evidence="2">
    <location>
        <position position="507"/>
    </location>
</feature>
<dbReference type="InterPro" id="IPR032466">
    <property type="entry name" value="Metal_Hydrolase"/>
</dbReference>
<dbReference type="Gene3D" id="3.10.310.70">
    <property type="match status" value="1"/>
</dbReference>
<reference evidence="2" key="1">
    <citation type="submission" date="2018-05" db="EMBL/GenBank/DDBJ databases">
        <authorList>
            <person name="Lanie J.A."/>
            <person name="Ng W.-L."/>
            <person name="Kazmierczak K.M."/>
            <person name="Andrzejewski T.M."/>
            <person name="Davidsen T.M."/>
            <person name="Wayne K.J."/>
            <person name="Tettelin H."/>
            <person name="Glass J.I."/>
            <person name="Rusch D."/>
            <person name="Podicherti R."/>
            <person name="Tsui H.-C.T."/>
            <person name="Winkler M.E."/>
        </authorList>
    </citation>
    <scope>NUCLEOTIDE SEQUENCE</scope>
</reference>
<feature type="non-terminal residue" evidence="2">
    <location>
        <position position="1"/>
    </location>
</feature>
<dbReference type="GO" id="GO:0016810">
    <property type="term" value="F:hydrolase activity, acting on carbon-nitrogen (but not peptide) bonds"/>
    <property type="evidence" value="ECO:0007669"/>
    <property type="project" value="InterPro"/>
</dbReference>
<gene>
    <name evidence="2" type="ORF">METZ01_LOCUS222358</name>
</gene>
<organism evidence="2">
    <name type="scientific">marine metagenome</name>
    <dbReference type="NCBI Taxonomy" id="408172"/>
    <lineage>
        <taxon>unclassified sequences</taxon>
        <taxon>metagenomes</taxon>
        <taxon>ecological metagenomes</taxon>
    </lineage>
</organism>
<dbReference type="SUPFAM" id="SSF51338">
    <property type="entry name" value="Composite domain of metallo-dependent hydrolases"/>
    <property type="match status" value="1"/>
</dbReference>
<dbReference type="Pfam" id="PF07969">
    <property type="entry name" value="Amidohydro_3"/>
    <property type="match status" value="1"/>
</dbReference>
<dbReference type="Gene3D" id="2.30.40.10">
    <property type="entry name" value="Urease, subunit C, domain 1"/>
    <property type="match status" value="1"/>
</dbReference>